<dbReference type="Proteomes" id="UP000314294">
    <property type="component" value="Unassembled WGS sequence"/>
</dbReference>
<feature type="region of interest" description="Disordered" evidence="1">
    <location>
        <begin position="338"/>
        <end position="433"/>
    </location>
</feature>
<feature type="compositionally biased region" description="Polar residues" evidence="1">
    <location>
        <begin position="356"/>
        <end position="366"/>
    </location>
</feature>
<evidence type="ECO:0000256" key="1">
    <source>
        <dbReference type="SAM" id="MobiDB-lite"/>
    </source>
</evidence>
<dbReference type="AlphaFoldDB" id="A0A4Z2GLT7"/>
<protein>
    <submittedName>
        <fullName evidence="3">Uncharacterized protein</fullName>
    </submittedName>
</protein>
<accession>A0A4Z2GLT7</accession>
<organism evidence="3 4">
    <name type="scientific">Liparis tanakae</name>
    <name type="common">Tanaka's snailfish</name>
    <dbReference type="NCBI Taxonomy" id="230148"/>
    <lineage>
        <taxon>Eukaryota</taxon>
        <taxon>Metazoa</taxon>
        <taxon>Chordata</taxon>
        <taxon>Craniata</taxon>
        <taxon>Vertebrata</taxon>
        <taxon>Euteleostomi</taxon>
        <taxon>Actinopterygii</taxon>
        <taxon>Neopterygii</taxon>
        <taxon>Teleostei</taxon>
        <taxon>Neoteleostei</taxon>
        <taxon>Acanthomorphata</taxon>
        <taxon>Eupercaria</taxon>
        <taxon>Perciformes</taxon>
        <taxon>Cottioidei</taxon>
        <taxon>Cottales</taxon>
        <taxon>Liparidae</taxon>
        <taxon>Liparis</taxon>
    </lineage>
</organism>
<feature type="compositionally biased region" description="Basic and acidic residues" evidence="1">
    <location>
        <begin position="119"/>
        <end position="143"/>
    </location>
</feature>
<name>A0A4Z2GLT7_9TELE</name>
<feature type="compositionally biased region" description="Basic and acidic residues" evidence="1">
    <location>
        <begin position="21"/>
        <end position="30"/>
    </location>
</feature>
<gene>
    <name evidence="3" type="ORF">EYF80_036186</name>
</gene>
<evidence type="ECO:0000256" key="2">
    <source>
        <dbReference type="SAM" id="SignalP"/>
    </source>
</evidence>
<feature type="region of interest" description="Disordered" evidence="1">
    <location>
        <begin position="21"/>
        <end position="47"/>
    </location>
</feature>
<keyword evidence="2" id="KW-0732">Signal</keyword>
<keyword evidence="4" id="KW-1185">Reference proteome</keyword>
<feature type="region of interest" description="Disordered" evidence="1">
    <location>
        <begin position="68"/>
        <end position="89"/>
    </location>
</feature>
<evidence type="ECO:0000313" key="4">
    <source>
        <dbReference type="Proteomes" id="UP000314294"/>
    </source>
</evidence>
<comment type="caution">
    <text evidence="3">The sequence shown here is derived from an EMBL/GenBank/DDBJ whole genome shotgun (WGS) entry which is preliminary data.</text>
</comment>
<feature type="compositionally biased region" description="Low complexity" evidence="1">
    <location>
        <begin position="346"/>
        <end position="355"/>
    </location>
</feature>
<dbReference type="EMBL" id="SRLO01000511">
    <property type="protein sequence ID" value="TNN53612.1"/>
    <property type="molecule type" value="Genomic_DNA"/>
</dbReference>
<proteinExistence type="predicted"/>
<feature type="compositionally biased region" description="Polar residues" evidence="1">
    <location>
        <begin position="70"/>
        <end position="79"/>
    </location>
</feature>
<reference evidence="3 4" key="1">
    <citation type="submission" date="2019-03" db="EMBL/GenBank/DDBJ databases">
        <title>First draft genome of Liparis tanakae, snailfish: a comprehensive survey of snailfish specific genes.</title>
        <authorList>
            <person name="Kim W."/>
            <person name="Song I."/>
            <person name="Jeong J.-H."/>
            <person name="Kim D."/>
            <person name="Kim S."/>
            <person name="Ryu S."/>
            <person name="Song J.Y."/>
            <person name="Lee S.K."/>
        </authorList>
    </citation>
    <scope>NUCLEOTIDE SEQUENCE [LARGE SCALE GENOMIC DNA]</scope>
    <source>
        <tissue evidence="3">Muscle</tissue>
    </source>
</reference>
<feature type="chain" id="PRO_5021207853" evidence="2">
    <location>
        <begin position="18"/>
        <end position="452"/>
    </location>
</feature>
<evidence type="ECO:0000313" key="3">
    <source>
        <dbReference type="EMBL" id="TNN53612.1"/>
    </source>
</evidence>
<feature type="signal peptide" evidence="2">
    <location>
        <begin position="1"/>
        <end position="17"/>
    </location>
</feature>
<feature type="compositionally biased region" description="Basic residues" evidence="1">
    <location>
        <begin position="144"/>
        <end position="155"/>
    </location>
</feature>
<sequence length="452" mass="49960">MVRLLMSVGSWLVCRLAEKATRPEPERTDMPRAFPPGSDEGVESHTTKHFPSRMMGSVSFWPRDPIGPHSRSTANSVGRSKQKTCEEDKRDVKGKEKVCKDTAAATGEKIRKFRRSLMRRDGGMEGRRDGGMEGKMKDADERRGRRRRRRRRRRGGWINKIDESPKPKHSGWVKVAENVCRWVRWFDGPTSEKSTATATRLPLIWRARRVFRRLCQAASFLSCCCVKLHDTCEFKSGNLIQRTRFSRPPTDADIPEAFGLQLPVVGPAGEGLGGEDLRPVVEPLGVKGARQPALNARGRAKVIGDAQQREVFPVQADGAGNEERPVQVGYDTSHLRHVLTAGGGRPSSAAGGQQSHGTSPPSSSHWGQAKRRRPSPPPPPPHASRTQAGQKLCPQGSGRPRLKKSRHTEQVSSSSRDAMVGGRRASDGRAWVTRSSCEMMRGASGHIGKEDE</sequence>
<feature type="region of interest" description="Disordered" evidence="1">
    <location>
        <begin position="119"/>
        <end position="163"/>
    </location>
</feature>